<gene>
    <name evidence="1" type="ORF">LCGC14_3079840</name>
</gene>
<proteinExistence type="predicted"/>
<dbReference type="AlphaFoldDB" id="A0A0F8X269"/>
<name>A0A0F8X269_9ZZZZ</name>
<reference evidence="1" key="1">
    <citation type="journal article" date="2015" name="Nature">
        <title>Complex archaea that bridge the gap between prokaryotes and eukaryotes.</title>
        <authorList>
            <person name="Spang A."/>
            <person name="Saw J.H."/>
            <person name="Jorgensen S.L."/>
            <person name="Zaremba-Niedzwiedzka K."/>
            <person name="Martijn J."/>
            <person name="Lind A.E."/>
            <person name="van Eijk R."/>
            <person name="Schleper C."/>
            <person name="Guy L."/>
            <person name="Ettema T.J."/>
        </authorList>
    </citation>
    <scope>NUCLEOTIDE SEQUENCE</scope>
</reference>
<dbReference type="EMBL" id="LAZR01065753">
    <property type="protein sequence ID" value="KKK54915.1"/>
    <property type="molecule type" value="Genomic_DNA"/>
</dbReference>
<sequence>ALGLTINKTGLTAPKRIPKHA</sequence>
<feature type="non-terminal residue" evidence="1">
    <location>
        <position position="1"/>
    </location>
</feature>
<protein>
    <submittedName>
        <fullName evidence="1">Uncharacterized protein</fullName>
    </submittedName>
</protein>
<accession>A0A0F8X269</accession>
<comment type="caution">
    <text evidence="1">The sequence shown here is derived from an EMBL/GenBank/DDBJ whole genome shotgun (WGS) entry which is preliminary data.</text>
</comment>
<evidence type="ECO:0000313" key="1">
    <source>
        <dbReference type="EMBL" id="KKK54915.1"/>
    </source>
</evidence>
<organism evidence="1">
    <name type="scientific">marine sediment metagenome</name>
    <dbReference type="NCBI Taxonomy" id="412755"/>
    <lineage>
        <taxon>unclassified sequences</taxon>
        <taxon>metagenomes</taxon>
        <taxon>ecological metagenomes</taxon>
    </lineage>
</organism>